<evidence type="ECO:0000313" key="1">
    <source>
        <dbReference type="EMBL" id="CAE7361975.1"/>
    </source>
</evidence>
<organism evidence="1 2">
    <name type="scientific">Symbiodinium pilosum</name>
    <name type="common">Dinoflagellate</name>
    <dbReference type="NCBI Taxonomy" id="2952"/>
    <lineage>
        <taxon>Eukaryota</taxon>
        <taxon>Sar</taxon>
        <taxon>Alveolata</taxon>
        <taxon>Dinophyceae</taxon>
        <taxon>Suessiales</taxon>
        <taxon>Symbiodiniaceae</taxon>
        <taxon>Symbiodinium</taxon>
    </lineage>
</organism>
<dbReference type="EMBL" id="CAJNIZ010014446">
    <property type="protein sequence ID" value="CAE7361975.1"/>
    <property type="molecule type" value="Genomic_DNA"/>
</dbReference>
<dbReference type="OrthoDB" id="419798at2759"/>
<comment type="caution">
    <text evidence="1">The sequence shown here is derived from an EMBL/GenBank/DDBJ whole genome shotgun (WGS) entry which is preliminary data.</text>
</comment>
<dbReference type="AlphaFoldDB" id="A0A812Q9M4"/>
<evidence type="ECO:0000313" key="2">
    <source>
        <dbReference type="Proteomes" id="UP000649617"/>
    </source>
</evidence>
<protein>
    <submittedName>
        <fullName evidence="1">Uncharacterized protein</fullName>
    </submittedName>
</protein>
<proteinExistence type="predicted"/>
<reference evidence="1" key="1">
    <citation type="submission" date="2021-02" db="EMBL/GenBank/DDBJ databases">
        <authorList>
            <person name="Dougan E. K."/>
            <person name="Rhodes N."/>
            <person name="Thang M."/>
            <person name="Chan C."/>
        </authorList>
    </citation>
    <scope>NUCLEOTIDE SEQUENCE</scope>
</reference>
<keyword evidence="2" id="KW-1185">Reference proteome</keyword>
<name>A0A812Q9M4_SYMPI</name>
<sequence>MSGISQQNIKPVAAWDQVPEAIREEASRIRLFCFAWTPFRPSDEAVLQEVRTQFSKCDGHAFFSDRQPHGDKSDIIIVDVPEQRVPRTDGQWLYHRNMVGLMPTWAHLLKTGLAEEYDWILNAELDHFTSPSRCRLGIVSYLHNLRSGSSGEQRLAGGPLMLMWGNAFVFNKKMVIMMREQWKFLGKTEKEKTVGVGCPQFMRGRQEWPEHCSQDIVYPNMLDGVMRGDAEAIGRSGCGQPDAMNGRGVLFQLGCWEMQKNPFGMSEEGEMDAIREFAIVQGMKDQREAQKRYAGTDQVPAGTFTCTTACQSNLCMSEAA</sequence>
<gene>
    <name evidence="1" type="ORF">SPIL2461_LOCUS8671</name>
</gene>
<dbReference type="Proteomes" id="UP000649617">
    <property type="component" value="Unassembled WGS sequence"/>
</dbReference>
<accession>A0A812Q9M4</accession>